<evidence type="ECO:0000256" key="5">
    <source>
        <dbReference type="ARBA" id="ARBA00023203"/>
    </source>
</evidence>
<feature type="compositionally biased region" description="Polar residues" evidence="7">
    <location>
        <begin position="89"/>
        <end position="106"/>
    </location>
</feature>
<keyword evidence="3 6" id="KW-0518">Myosin</keyword>
<dbReference type="EMBL" id="CYKH01001420">
    <property type="protein sequence ID" value="CUG86977.1"/>
    <property type="molecule type" value="Genomic_DNA"/>
</dbReference>
<keyword evidence="2 6" id="KW-0067">ATP-binding</keyword>
<dbReference type="Gene3D" id="1.10.10.820">
    <property type="match status" value="1"/>
</dbReference>
<evidence type="ECO:0000256" key="2">
    <source>
        <dbReference type="ARBA" id="ARBA00022840"/>
    </source>
</evidence>
<feature type="domain" description="Myosin motor" evidence="8">
    <location>
        <begin position="170"/>
        <end position="958"/>
    </location>
</feature>
<proteinExistence type="inferred from homology"/>
<feature type="region of interest" description="Disordered" evidence="7">
    <location>
        <begin position="1"/>
        <end position="106"/>
    </location>
</feature>
<feature type="compositionally biased region" description="Pro residues" evidence="7">
    <location>
        <begin position="1"/>
        <end position="48"/>
    </location>
</feature>
<dbReference type="GO" id="GO:0000146">
    <property type="term" value="F:microfilament motor activity"/>
    <property type="evidence" value="ECO:0007669"/>
    <property type="project" value="TreeGrafter"/>
</dbReference>
<dbReference type="GO" id="GO:0051015">
    <property type="term" value="F:actin filament binding"/>
    <property type="evidence" value="ECO:0007669"/>
    <property type="project" value="TreeGrafter"/>
</dbReference>
<dbReference type="SMART" id="SM00242">
    <property type="entry name" value="MYSc"/>
    <property type="match status" value="1"/>
</dbReference>
<evidence type="ECO:0000256" key="4">
    <source>
        <dbReference type="ARBA" id="ARBA00023175"/>
    </source>
</evidence>
<feature type="compositionally biased region" description="Low complexity" evidence="7">
    <location>
        <begin position="50"/>
        <end position="63"/>
    </location>
</feature>
<dbReference type="InterPro" id="IPR001609">
    <property type="entry name" value="Myosin_head_motor_dom-like"/>
</dbReference>
<dbReference type="InterPro" id="IPR027417">
    <property type="entry name" value="P-loop_NTPase"/>
</dbReference>
<dbReference type="Pfam" id="PF00063">
    <property type="entry name" value="Myosin_head"/>
    <property type="match status" value="2"/>
</dbReference>
<protein>
    <submittedName>
        <fullName evidence="9">Myosin heavy chain, putative</fullName>
    </submittedName>
</protein>
<keyword evidence="10" id="KW-1185">Reference proteome</keyword>
<dbReference type="PRINTS" id="PR00193">
    <property type="entry name" value="MYOSINHEAVY"/>
</dbReference>
<evidence type="ECO:0000256" key="3">
    <source>
        <dbReference type="ARBA" id="ARBA00023123"/>
    </source>
</evidence>
<dbReference type="PROSITE" id="PS51456">
    <property type="entry name" value="MYOSIN_MOTOR"/>
    <property type="match status" value="1"/>
</dbReference>
<dbReference type="AlphaFoldDB" id="A0A0S4J9E1"/>
<name>A0A0S4J9E1_BODSA</name>
<evidence type="ECO:0000259" key="8">
    <source>
        <dbReference type="PROSITE" id="PS51456"/>
    </source>
</evidence>
<dbReference type="GO" id="GO:0005524">
    <property type="term" value="F:ATP binding"/>
    <property type="evidence" value="ECO:0007669"/>
    <property type="project" value="UniProtKB-UniRule"/>
</dbReference>
<dbReference type="Proteomes" id="UP000051952">
    <property type="component" value="Unassembled WGS sequence"/>
</dbReference>
<dbReference type="InterPro" id="IPR036961">
    <property type="entry name" value="Kinesin_motor_dom_sf"/>
</dbReference>
<dbReference type="GO" id="GO:0007015">
    <property type="term" value="P:actin filament organization"/>
    <property type="evidence" value="ECO:0007669"/>
    <property type="project" value="TreeGrafter"/>
</dbReference>
<dbReference type="Gene3D" id="1.20.58.530">
    <property type="match status" value="1"/>
</dbReference>
<dbReference type="GO" id="GO:0005737">
    <property type="term" value="C:cytoplasm"/>
    <property type="evidence" value="ECO:0007669"/>
    <property type="project" value="TreeGrafter"/>
</dbReference>
<dbReference type="VEuPathDB" id="TriTrypDB:BSAL_07780"/>
<evidence type="ECO:0000256" key="1">
    <source>
        <dbReference type="ARBA" id="ARBA00022741"/>
    </source>
</evidence>
<dbReference type="GO" id="GO:0016459">
    <property type="term" value="C:myosin complex"/>
    <property type="evidence" value="ECO:0007669"/>
    <property type="project" value="UniProtKB-KW"/>
</dbReference>
<feature type="binding site" evidence="6">
    <location>
        <begin position="268"/>
        <end position="275"/>
    </location>
    <ligand>
        <name>ATP</name>
        <dbReference type="ChEBI" id="CHEBI:30616"/>
    </ligand>
</feature>
<dbReference type="CDD" id="cd00124">
    <property type="entry name" value="MYSc"/>
    <property type="match status" value="1"/>
</dbReference>
<reference evidence="10" key="1">
    <citation type="submission" date="2015-09" db="EMBL/GenBank/DDBJ databases">
        <authorList>
            <consortium name="Pathogen Informatics"/>
        </authorList>
    </citation>
    <scope>NUCLEOTIDE SEQUENCE [LARGE SCALE GENOMIC DNA]</scope>
    <source>
        <strain evidence="10">Lake Konstanz</strain>
    </source>
</reference>
<accession>A0A0S4J9E1</accession>
<keyword evidence="4 6" id="KW-0505">Motor protein</keyword>
<dbReference type="PANTHER" id="PTHR13140:SF706">
    <property type="entry name" value="DILUTE CLASS UNCONVENTIONAL MYOSIN, ISOFORM C"/>
    <property type="match status" value="1"/>
</dbReference>
<dbReference type="Gene3D" id="1.20.120.720">
    <property type="entry name" value="Myosin VI head, motor domain, U50 subdomain"/>
    <property type="match status" value="1"/>
</dbReference>
<evidence type="ECO:0000313" key="9">
    <source>
        <dbReference type="EMBL" id="CUG86977.1"/>
    </source>
</evidence>
<organism evidence="9 10">
    <name type="scientific">Bodo saltans</name>
    <name type="common">Flagellated protozoan</name>
    <dbReference type="NCBI Taxonomy" id="75058"/>
    <lineage>
        <taxon>Eukaryota</taxon>
        <taxon>Discoba</taxon>
        <taxon>Euglenozoa</taxon>
        <taxon>Kinetoplastea</taxon>
        <taxon>Metakinetoplastina</taxon>
        <taxon>Eubodonida</taxon>
        <taxon>Bodonidae</taxon>
        <taxon>Bodo</taxon>
    </lineage>
</organism>
<dbReference type="SUPFAM" id="SSF52540">
    <property type="entry name" value="P-loop containing nucleoside triphosphate hydrolases"/>
    <property type="match status" value="1"/>
</dbReference>
<dbReference type="OrthoDB" id="251300at2759"/>
<dbReference type="PANTHER" id="PTHR13140">
    <property type="entry name" value="MYOSIN"/>
    <property type="match status" value="1"/>
</dbReference>
<feature type="region of interest" description="Actin-binding" evidence="6">
    <location>
        <begin position="822"/>
        <end position="844"/>
    </location>
</feature>
<sequence length="1259" mass="137595">MPPPPAKAGPPAPAPMPPPPAKAVPPAPAPMPPPPPPPPPAAKSPPTPVASSGATTGSLASTSKLHDADDDVAPLAEANKLPSQRVLKPSSTAAEASAVQPPSRTCNNVLIHRKEPNRSSQASLVSQIEMAAVLRRDTVNGTIVAETIDGVEVEAKEVDIVPFDFEDALASLHDMSMLPSASPPAVLYSVYQRYKSNLHYTLVGDMLVSVNPYQWLRYPANVPHPTTSIAERAVQALLRSPSPSSEAADTVLRSMMTNRATTTVLVTGLSGAGKTESAKMILKHVADRCCGASSTGNTSSLLGGASSSSSADMLRLLQAVDPILELFGNAPTAMNENSSRFAKCVTLEVDVEASLLHGITVQSFLLETSRLINRNPDEGTFHVLHALFQSSKKLRLDLKKELELWDATQFQCLRIASQGGGEGGRASSAVRVASRMPYTLDELVAAFELLGMDTAAIENVLRILAGILHLLNVEFAADDAYSAARVVDSKPLATAARLFGLTDVPPALQSRAGDSSAAASATTPPTSYLERVLTSVPLGNEVKHLHRAAAMATRDSLAKMIYESLFSLLLGKLSRRKGVSAAGGVAATTSPAVKVAPTIPQYGDNIRTLQLLDIFGFEQVHAPSKNDLEQLLINFTNEMLQGIYDETTSTAYVNELEREGVQAAVREATLGPAMTGDQQSPSSGPEGAAGGAVANNKCLEVLTKKPNGVLNVISDDSTLAQQNASQAALLADKILALQRVYPDVLKRNKVNPAAFQLAHYCDTVEYSTEKLGIKNRMSSGVAYVMRTSTNSLLRECHSVMNASSALKTSTNASLITLFREQIDRLQTDLRQSALLWVRCVKPNAVRSPTDFDGPYVASQLASSGVYRALQLQTEGYAVILTHEVFSRQYLLPFFSSKGLTTKPAAEQFFGHYNKAKFQAACQWACKTVPACQNRKMFVGISKVFTKAQHLAILTSVAQKWKESASLTLQRIGRGFFGRRGVATRRIEKIREQKVEEVRRRVEEEVPIRQALELERNQMHKSHIGFAKSLSSTFSRHSQKRVGKLFHIVQEQVTFISNDLQRGVEEILQHDQRRIAKETHERERYEQLVASSKAAQATLDKEKEKREIANQTRQLARQKEEARAAERERLRVVSEADERRLKDEQAEIRRRQLRAEEELRMRRLQRSQLGYETSMLKEAQRHIVKQQIRGSVSAAAAAVPSPLLHDHQASTETSGYRRGAEAYRSQELLDDGSATHDFAVQQDLWRLWEQSRSVHTTSYR</sequence>
<dbReference type="Gene3D" id="3.40.850.10">
    <property type="entry name" value="Kinesin motor domain"/>
    <property type="match status" value="1"/>
</dbReference>
<comment type="similarity">
    <text evidence="6">Belongs to the TRAFAC class myosin-kinesin ATPase superfamily. Myosin family.</text>
</comment>
<dbReference type="GO" id="GO:0016020">
    <property type="term" value="C:membrane"/>
    <property type="evidence" value="ECO:0007669"/>
    <property type="project" value="TreeGrafter"/>
</dbReference>
<evidence type="ECO:0000313" key="10">
    <source>
        <dbReference type="Proteomes" id="UP000051952"/>
    </source>
</evidence>
<keyword evidence="5 6" id="KW-0009">Actin-binding</keyword>
<gene>
    <name evidence="9" type="ORF">BSAL_07780</name>
</gene>
<evidence type="ECO:0000256" key="6">
    <source>
        <dbReference type="PROSITE-ProRule" id="PRU00782"/>
    </source>
</evidence>
<feature type="region of interest" description="Disordered" evidence="7">
    <location>
        <begin position="1085"/>
        <end position="1105"/>
    </location>
</feature>
<keyword evidence="1 6" id="KW-0547">Nucleotide-binding</keyword>
<dbReference type="OMA" id="EWIVQKD"/>
<evidence type="ECO:0000256" key="7">
    <source>
        <dbReference type="SAM" id="MobiDB-lite"/>
    </source>
</evidence>